<name>A0A0J6C4V9_9BACT</name>
<evidence type="ECO:0000313" key="1">
    <source>
        <dbReference type="EMBL" id="KMM31381.1"/>
    </source>
</evidence>
<dbReference type="Proteomes" id="UP000036166">
    <property type="component" value="Unassembled WGS sequence"/>
</dbReference>
<proteinExistence type="predicted"/>
<organism evidence="1 2">
    <name type="scientific">Parabacteroides goldsteinii</name>
    <dbReference type="NCBI Taxonomy" id="328812"/>
    <lineage>
        <taxon>Bacteria</taxon>
        <taxon>Pseudomonadati</taxon>
        <taxon>Bacteroidota</taxon>
        <taxon>Bacteroidia</taxon>
        <taxon>Bacteroidales</taxon>
        <taxon>Tannerellaceae</taxon>
        <taxon>Parabacteroides</taxon>
    </lineage>
</organism>
<comment type="caution">
    <text evidence="1">The sequence shown here is derived from an EMBL/GenBank/DDBJ whole genome shotgun (WGS) entry which is preliminary data.</text>
</comment>
<gene>
    <name evidence="1" type="ORF">ACM15_22945</name>
</gene>
<sequence>MLFLTIVLLRLWLTGFIQFLKQYYKPERQVPFINLTIMQNKLKKWVVPDGMELVVGKRQNVFKLIRKSNDIFYLS</sequence>
<dbReference type="PATRIC" id="fig|328812.4.peg.288"/>
<dbReference type="EMBL" id="LFJV01000103">
    <property type="protein sequence ID" value="KMM31381.1"/>
    <property type="molecule type" value="Genomic_DNA"/>
</dbReference>
<reference evidence="1 2" key="1">
    <citation type="submission" date="2015-06" db="EMBL/GenBank/DDBJ databases">
        <title>Draft Genome Sequence of Parabacteroides goldsteinii with Putative Novel Metallo-Beta-Lactamases Isolated from a Blood Culture from a Human Patient.</title>
        <authorList>
            <person name="Krogh T.J."/>
            <person name="Agergaard C.N."/>
            <person name="Moller-Jensen J."/>
            <person name="Justesen U.S."/>
        </authorList>
    </citation>
    <scope>NUCLEOTIDE SEQUENCE [LARGE SCALE GENOMIC DNA]</scope>
    <source>
        <strain evidence="1 2">910340</strain>
    </source>
</reference>
<dbReference type="AlphaFoldDB" id="A0A0J6C4V9"/>
<accession>A0A0J6C4V9</accession>
<protein>
    <submittedName>
        <fullName evidence="1">Uncharacterized protein</fullName>
    </submittedName>
</protein>
<evidence type="ECO:0000313" key="2">
    <source>
        <dbReference type="Proteomes" id="UP000036166"/>
    </source>
</evidence>